<gene>
    <name evidence="1" type="ORF">UY3_18960</name>
</gene>
<keyword evidence="2" id="KW-1185">Reference proteome</keyword>
<accession>M7AGI0</accession>
<dbReference type="AlphaFoldDB" id="M7AGI0"/>
<dbReference type="Proteomes" id="UP000031443">
    <property type="component" value="Unassembled WGS sequence"/>
</dbReference>
<evidence type="ECO:0000313" key="2">
    <source>
        <dbReference type="Proteomes" id="UP000031443"/>
    </source>
</evidence>
<sequence>MSIEEELRALNAFSACPGNQLSVLSMCDSKRLTMQPLPTKQNLLNLKNYAHATANSKKFRLTPGDLEEDTGELFPANEERLHCIPYSAYATVRKCSKCIKCINSVECFHSTEARVDFRSVALWVAIPQFPQSPLPIGILG</sequence>
<protein>
    <submittedName>
        <fullName evidence="1">Uncharacterized protein</fullName>
    </submittedName>
</protein>
<dbReference type="EMBL" id="KB604211">
    <property type="protein sequence ID" value="EMP24016.1"/>
    <property type="molecule type" value="Genomic_DNA"/>
</dbReference>
<evidence type="ECO:0000313" key="1">
    <source>
        <dbReference type="EMBL" id="EMP24016.1"/>
    </source>
</evidence>
<organism evidence="1 2">
    <name type="scientific">Chelonia mydas</name>
    <name type="common">Green sea-turtle</name>
    <name type="synonym">Chelonia agassizi</name>
    <dbReference type="NCBI Taxonomy" id="8469"/>
    <lineage>
        <taxon>Eukaryota</taxon>
        <taxon>Metazoa</taxon>
        <taxon>Chordata</taxon>
        <taxon>Craniata</taxon>
        <taxon>Vertebrata</taxon>
        <taxon>Euteleostomi</taxon>
        <taxon>Archelosauria</taxon>
        <taxon>Testudinata</taxon>
        <taxon>Testudines</taxon>
        <taxon>Cryptodira</taxon>
        <taxon>Durocryptodira</taxon>
        <taxon>Americhelydia</taxon>
        <taxon>Chelonioidea</taxon>
        <taxon>Cheloniidae</taxon>
        <taxon>Chelonia</taxon>
    </lineage>
</organism>
<proteinExistence type="predicted"/>
<name>M7AGI0_CHEMY</name>
<reference evidence="2" key="1">
    <citation type="journal article" date="2013" name="Nat. Genet.">
        <title>The draft genomes of soft-shell turtle and green sea turtle yield insights into the development and evolution of the turtle-specific body plan.</title>
        <authorList>
            <person name="Wang Z."/>
            <person name="Pascual-Anaya J."/>
            <person name="Zadissa A."/>
            <person name="Li W."/>
            <person name="Niimura Y."/>
            <person name="Huang Z."/>
            <person name="Li C."/>
            <person name="White S."/>
            <person name="Xiong Z."/>
            <person name="Fang D."/>
            <person name="Wang B."/>
            <person name="Ming Y."/>
            <person name="Chen Y."/>
            <person name="Zheng Y."/>
            <person name="Kuraku S."/>
            <person name="Pignatelli M."/>
            <person name="Herrero J."/>
            <person name="Beal K."/>
            <person name="Nozawa M."/>
            <person name="Li Q."/>
            <person name="Wang J."/>
            <person name="Zhang H."/>
            <person name="Yu L."/>
            <person name="Shigenobu S."/>
            <person name="Wang J."/>
            <person name="Liu J."/>
            <person name="Flicek P."/>
            <person name="Searle S."/>
            <person name="Wang J."/>
            <person name="Kuratani S."/>
            <person name="Yin Y."/>
            <person name="Aken B."/>
            <person name="Zhang G."/>
            <person name="Irie N."/>
        </authorList>
    </citation>
    <scope>NUCLEOTIDE SEQUENCE [LARGE SCALE GENOMIC DNA]</scope>
</reference>